<feature type="active site" description="Proton donor" evidence="1">
    <location>
        <position position="130"/>
    </location>
</feature>
<dbReference type="NCBIfam" id="TIGR01221">
    <property type="entry name" value="rmlC"/>
    <property type="match status" value="1"/>
</dbReference>
<dbReference type="CDD" id="cd00438">
    <property type="entry name" value="cupin_RmlC"/>
    <property type="match status" value="1"/>
</dbReference>
<comment type="function">
    <text evidence="3">Catalyzes the epimerization of the C3' and C5'positions of dTDP-6-deoxy-D-xylo-4-hexulose, forming dTDP-6-deoxy-L-lyxo-4-hexulose.</text>
</comment>
<dbReference type="Pfam" id="PF00908">
    <property type="entry name" value="dTDP_sugar_isom"/>
    <property type="match status" value="1"/>
</dbReference>
<comment type="similarity">
    <text evidence="3">Belongs to the dTDP-4-dehydrorhamnose 3,5-epimerase family.</text>
</comment>
<proteinExistence type="inferred from homology"/>
<keyword evidence="3" id="KW-0413">Isomerase</keyword>
<protein>
    <recommendedName>
        <fullName evidence="3">dTDP-4-dehydrorhamnose 3,5-epimerase</fullName>
        <ecNumber evidence="3">5.1.3.13</ecNumber>
    </recommendedName>
    <alternativeName>
        <fullName evidence="3">Thymidine diphospho-4-keto-rhamnose 3,5-epimerase</fullName>
    </alternativeName>
</protein>
<evidence type="ECO:0000313" key="4">
    <source>
        <dbReference type="EMBL" id="KKW30033.1"/>
    </source>
</evidence>
<dbReference type="Gene3D" id="2.60.120.10">
    <property type="entry name" value="Jelly Rolls"/>
    <property type="match status" value="1"/>
</dbReference>
<organism evidence="4 5">
    <name type="scientific">Candidatus Uhrbacteria bacterium GW2011_GWD2_52_7</name>
    <dbReference type="NCBI Taxonomy" id="1618989"/>
    <lineage>
        <taxon>Bacteria</taxon>
        <taxon>Candidatus Uhriibacteriota</taxon>
    </lineage>
</organism>
<dbReference type="EMBL" id="LCRD01000025">
    <property type="protein sequence ID" value="KKW30033.1"/>
    <property type="molecule type" value="Genomic_DNA"/>
</dbReference>
<comment type="subunit">
    <text evidence="3">Homodimer.</text>
</comment>
<dbReference type="InterPro" id="IPR011051">
    <property type="entry name" value="RmlC_Cupin_sf"/>
</dbReference>
<dbReference type="SUPFAM" id="SSF51182">
    <property type="entry name" value="RmlC-like cupins"/>
    <property type="match status" value="1"/>
</dbReference>
<dbReference type="PANTHER" id="PTHR21047:SF2">
    <property type="entry name" value="THYMIDINE DIPHOSPHO-4-KETO-RHAMNOSE 3,5-EPIMERASE"/>
    <property type="match status" value="1"/>
</dbReference>
<dbReference type="InterPro" id="IPR000888">
    <property type="entry name" value="RmlC-like"/>
</dbReference>
<gene>
    <name evidence="4" type="ORF">UY72_C0025G0009</name>
</gene>
<dbReference type="PATRIC" id="fig|1618989.3.peg.400"/>
<dbReference type="EC" id="5.1.3.13" evidence="3"/>
<dbReference type="InterPro" id="IPR014710">
    <property type="entry name" value="RmlC-like_jellyroll"/>
</dbReference>
<accession>A0A0G1XFI1</accession>
<comment type="pathway">
    <text evidence="3">Carbohydrate biosynthesis; dTDP-L-rhamnose biosynthesis.</text>
</comment>
<evidence type="ECO:0000256" key="3">
    <source>
        <dbReference type="RuleBase" id="RU364069"/>
    </source>
</evidence>
<dbReference type="GO" id="GO:0008830">
    <property type="term" value="F:dTDP-4-dehydrorhamnose 3,5-epimerase activity"/>
    <property type="evidence" value="ECO:0007669"/>
    <property type="project" value="UniProtKB-UniRule"/>
</dbReference>
<dbReference type="UniPathway" id="UPA00124"/>
<comment type="catalytic activity">
    <reaction evidence="3">
        <text>dTDP-4-dehydro-6-deoxy-alpha-D-glucose = dTDP-4-dehydro-beta-L-rhamnose</text>
        <dbReference type="Rhea" id="RHEA:16969"/>
        <dbReference type="ChEBI" id="CHEBI:57649"/>
        <dbReference type="ChEBI" id="CHEBI:62830"/>
        <dbReference type="EC" id="5.1.3.13"/>
    </reaction>
</comment>
<dbReference type="PANTHER" id="PTHR21047">
    <property type="entry name" value="DTDP-6-DEOXY-D-GLUCOSE-3,5 EPIMERASE"/>
    <property type="match status" value="1"/>
</dbReference>
<dbReference type="Proteomes" id="UP000034846">
    <property type="component" value="Unassembled WGS sequence"/>
</dbReference>
<feature type="site" description="Participates in a stacking interaction with the thymidine ring of dTDP-4-oxo-6-deoxyglucose" evidence="2">
    <location>
        <position position="136"/>
    </location>
</feature>
<evidence type="ECO:0000313" key="5">
    <source>
        <dbReference type="Proteomes" id="UP000034846"/>
    </source>
</evidence>
<dbReference type="GO" id="GO:0000271">
    <property type="term" value="P:polysaccharide biosynthetic process"/>
    <property type="evidence" value="ECO:0007669"/>
    <property type="project" value="TreeGrafter"/>
</dbReference>
<dbReference type="AlphaFoldDB" id="A0A0G1XFI1"/>
<evidence type="ECO:0000256" key="2">
    <source>
        <dbReference type="PIRSR" id="PIRSR600888-3"/>
    </source>
</evidence>
<reference evidence="4 5" key="1">
    <citation type="journal article" date="2015" name="Nature">
        <title>rRNA introns, odd ribosomes, and small enigmatic genomes across a large radiation of phyla.</title>
        <authorList>
            <person name="Brown C.T."/>
            <person name="Hug L.A."/>
            <person name="Thomas B.C."/>
            <person name="Sharon I."/>
            <person name="Castelle C.J."/>
            <person name="Singh A."/>
            <person name="Wilkins M.J."/>
            <person name="Williams K.H."/>
            <person name="Banfield J.F."/>
        </authorList>
    </citation>
    <scope>NUCLEOTIDE SEQUENCE [LARGE SCALE GENOMIC DNA]</scope>
</reference>
<evidence type="ECO:0000256" key="1">
    <source>
        <dbReference type="PIRSR" id="PIRSR600888-1"/>
    </source>
</evidence>
<name>A0A0G1XFI1_9BACT</name>
<dbReference type="GO" id="GO:0019305">
    <property type="term" value="P:dTDP-rhamnose biosynthetic process"/>
    <property type="evidence" value="ECO:0007669"/>
    <property type="project" value="UniProtKB-UniRule"/>
</dbReference>
<feature type="active site" description="Proton acceptor" evidence="1">
    <location>
        <position position="61"/>
    </location>
</feature>
<dbReference type="GO" id="GO:0005829">
    <property type="term" value="C:cytosol"/>
    <property type="evidence" value="ECO:0007669"/>
    <property type="project" value="TreeGrafter"/>
</dbReference>
<sequence length="182" mass="20507">MQIEQTPISGLMVITPQVFGDDRGFFFESYNAEKFAALGISTTFVQDNHSSSVKGVLRGLHFQLPPKPMAKLVRCSRGRVWDIVVDLRKDSATFKQSFGVELSAENKKMFYVPEGFAHGFYALEDCELLYKASNTFDKELDAGILWNDPAFGIVWPLEGEPILSARDQSAPRFSELELDFKL</sequence>
<comment type="caution">
    <text evidence="4">The sequence shown here is derived from an EMBL/GenBank/DDBJ whole genome shotgun (WGS) entry which is preliminary data.</text>
</comment>